<organism evidence="1">
    <name type="scientific">uncultured Thermomicrobiales bacterium</name>
    <dbReference type="NCBI Taxonomy" id="1645740"/>
    <lineage>
        <taxon>Bacteria</taxon>
        <taxon>Pseudomonadati</taxon>
        <taxon>Thermomicrobiota</taxon>
        <taxon>Thermomicrobia</taxon>
        <taxon>Thermomicrobiales</taxon>
        <taxon>environmental samples</taxon>
    </lineage>
</organism>
<gene>
    <name evidence="1" type="ORF">AVDCRST_MAG18-1681</name>
</gene>
<name>A0A6J4V372_9BACT</name>
<sequence length="39" mass="4354">MLEVVDELSTIFEGQFSAPALHDRHLSPLSTAPTIYYGF</sequence>
<accession>A0A6J4V372</accession>
<dbReference type="EMBL" id="CADCWN010000128">
    <property type="protein sequence ID" value="CAA9568173.1"/>
    <property type="molecule type" value="Genomic_DNA"/>
</dbReference>
<protein>
    <submittedName>
        <fullName evidence="1">Uncharacterized protein</fullName>
    </submittedName>
</protein>
<reference evidence="1" key="1">
    <citation type="submission" date="2020-02" db="EMBL/GenBank/DDBJ databases">
        <authorList>
            <person name="Meier V. D."/>
        </authorList>
    </citation>
    <scope>NUCLEOTIDE SEQUENCE</scope>
    <source>
        <strain evidence="1">AVDCRST_MAG18</strain>
    </source>
</reference>
<proteinExistence type="predicted"/>
<dbReference type="AlphaFoldDB" id="A0A6J4V372"/>
<evidence type="ECO:0000313" key="1">
    <source>
        <dbReference type="EMBL" id="CAA9568173.1"/>
    </source>
</evidence>